<feature type="compositionally biased region" description="Polar residues" evidence="1">
    <location>
        <begin position="122"/>
        <end position="137"/>
    </location>
</feature>
<evidence type="ECO:0000313" key="3">
    <source>
        <dbReference type="EMBL" id="GJS53609.1"/>
    </source>
</evidence>
<organism evidence="3 4">
    <name type="scientific">Tanacetum coccineum</name>
    <dbReference type="NCBI Taxonomy" id="301880"/>
    <lineage>
        <taxon>Eukaryota</taxon>
        <taxon>Viridiplantae</taxon>
        <taxon>Streptophyta</taxon>
        <taxon>Embryophyta</taxon>
        <taxon>Tracheophyta</taxon>
        <taxon>Spermatophyta</taxon>
        <taxon>Magnoliopsida</taxon>
        <taxon>eudicotyledons</taxon>
        <taxon>Gunneridae</taxon>
        <taxon>Pentapetalae</taxon>
        <taxon>asterids</taxon>
        <taxon>campanulids</taxon>
        <taxon>Asterales</taxon>
        <taxon>Asteraceae</taxon>
        <taxon>Asteroideae</taxon>
        <taxon>Anthemideae</taxon>
        <taxon>Anthemidinae</taxon>
        <taxon>Tanacetum</taxon>
    </lineage>
</organism>
<dbReference type="Pfam" id="PF13976">
    <property type="entry name" value="gag_pre-integrs"/>
    <property type="match status" value="1"/>
</dbReference>
<sequence>MEVHGAPISKEDINHKFLRSLPHSWNQIALIMRNKPDIDEIDIADLYNNLRVYEDEIKRSSSFTSTSQNLAFLSSENTSSTNKVSTTSGYFGVSTARGISQVSSTPCAHDVASGRNQGKRSYGNNGRSNAPTNESSSQALVAQDGLGGYEWSNDFEVEPVNYALMAISSSSSSSSSDNEVQKCSKQCLESFKTLQKNYDSEREKHSRARLEIQGYELALESLESMILVHEKNKLAWGEKYENIFVAFESTPDNDRSSTANGYHDVPPPITGNFLTPRADISFTGLDEYAIRKKIIESKTTDLNTKTSETIDDEDDVSEVQIVSPVKTNESQTVKPRVDKIGQTFQKQGIGFKKIKACFVYKSTNHLIKDYNFHDKKSQEPKLKNVVNTGPRVNKLVWDNAKRQNEKRAVHKVSTARPVSTTRPVRPVCTVRPGNPGSCYKDHLQWWIVVCLAIRLEKAYLSDYEDFNGGFVAFGSDPKGGKITGKGKIKTANLDFDDVYFVDELKFNLFFVSQMCDKKNSVLFTKSECLILSPSFKLLMESQVVLRAPRKDEYSLDLKNIVPFGGITCLYANATADESTLWHRRLGHVNFKNINKLVKGYLVRGLPSKVFVNDHTCVACKKGKQHKASLAAKAMDDVSRQAFEEEKRRIASQKKATQATSTNKLSTNRQSVSTDRPFVSTDRPSVSIASTPTGTNAGESSFVYLGGKIPIDASTLPNVDLPIDLNMPNLEDASDTLPNDGIFNYKAL</sequence>
<comment type="caution">
    <text evidence="3">The sequence shown here is derived from an EMBL/GenBank/DDBJ whole genome shotgun (WGS) entry which is preliminary data.</text>
</comment>
<keyword evidence="4" id="KW-1185">Reference proteome</keyword>
<evidence type="ECO:0000313" key="4">
    <source>
        <dbReference type="Proteomes" id="UP001151760"/>
    </source>
</evidence>
<proteinExistence type="predicted"/>
<feature type="region of interest" description="Disordered" evidence="1">
    <location>
        <begin position="644"/>
        <end position="691"/>
    </location>
</feature>
<dbReference type="EMBL" id="BQNB010008738">
    <property type="protein sequence ID" value="GJS53609.1"/>
    <property type="molecule type" value="Genomic_DNA"/>
</dbReference>
<feature type="compositionally biased region" description="Polar residues" evidence="1">
    <location>
        <begin position="653"/>
        <end position="673"/>
    </location>
</feature>
<feature type="region of interest" description="Disordered" evidence="1">
    <location>
        <begin position="104"/>
        <end position="137"/>
    </location>
</feature>
<feature type="compositionally biased region" description="Polar residues" evidence="1">
    <location>
        <begin position="681"/>
        <end position="691"/>
    </location>
</feature>
<gene>
    <name evidence="3" type="ORF">Tco_0626971</name>
</gene>
<name>A0ABQ4WL71_9ASTR</name>
<dbReference type="Proteomes" id="UP001151760">
    <property type="component" value="Unassembled WGS sequence"/>
</dbReference>
<reference evidence="3" key="2">
    <citation type="submission" date="2022-01" db="EMBL/GenBank/DDBJ databases">
        <authorList>
            <person name="Yamashiro T."/>
            <person name="Shiraishi A."/>
            <person name="Satake H."/>
            <person name="Nakayama K."/>
        </authorList>
    </citation>
    <scope>NUCLEOTIDE SEQUENCE</scope>
</reference>
<evidence type="ECO:0000256" key="1">
    <source>
        <dbReference type="SAM" id="MobiDB-lite"/>
    </source>
</evidence>
<reference evidence="3" key="1">
    <citation type="journal article" date="2022" name="Int. J. Mol. Sci.">
        <title>Draft Genome of Tanacetum Coccineum: Genomic Comparison of Closely Related Tanacetum-Family Plants.</title>
        <authorList>
            <person name="Yamashiro T."/>
            <person name="Shiraishi A."/>
            <person name="Nakayama K."/>
            <person name="Satake H."/>
        </authorList>
    </citation>
    <scope>NUCLEOTIDE SEQUENCE</scope>
</reference>
<dbReference type="InterPro" id="IPR025724">
    <property type="entry name" value="GAG-pre-integrase_dom"/>
</dbReference>
<feature type="domain" description="GAG-pre-integrase" evidence="2">
    <location>
        <begin position="553"/>
        <end position="624"/>
    </location>
</feature>
<accession>A0ABQ4WL71</accession>
<evidence type="ECO:0000259" key="2">
    <source>
        <dbReference type="Pfam" id="PF13976"/>
    </source>
</evidence>
<protein>
    <submittedName>
        <fullName evidence="3">Ribonuclease H-like domain-containing protein</fullName>
    </submittedName>
</protein>